<accession>A0A5J5FYK5</accession>
<comment type="caution">
    <text evidence="1">The sequence shown here is derived from an EMBL/GenBank/DDBJ whole genome shotgun (WGS) entry which is preliminary data.</text>
</comment>
<organism evidence="1 2">
    <name type="scientific">Affinibrenneria salicis</name>
    <dbReference type="NCBI Taxonomy" id="2590031"/>
    <lineage>
        <taxon>Bacteria</taxon>
        <taxon>Pseudomonadati</taxon>
        <taxon>Pseudomonadota</taxon>
        <taxon>Gammaproteobacteria</taxon>
        <taxon>Enterobacterales</taxon>
        <taxon>Pectobacteriaceae</taxon>
        <taxon>Affinibrenneria</taxon>
    </lineage>
</organism>
<name>A0A5J5FYK5_9GAMM</name>
<reference evidence="1 2" key="1">
    <citation type="submission" date="2019-09" db="EMBL/GenBank/DDBJ databases">
        <authorList>
            <person name="Li Y."/>
        </authorList>
    </citation>
    <scope>NUCLEOTIDE SEQUENCE [LARGE SCALE GENOMIC DNA]</scope>
    <source>
        <strain evidence="1 2">L3-3HA</strain>
    </source>
</reference>
<dbReference type="RefSeq" id="WP_150435637.1">
    <property type="nucleotide sequence ID" value="NZ_VYKJ01000007.1"/>
</dbReference>
<keyword evidence="2" id="KW-1185">Reference proteome</keyword>
<dbReference type="EMBL" id="VYKJ01000007">
    <property type="protein sequence ID" value="KAA8998838.1"/>
    <property type="molecule type" value="Genomic_DNA"/>
</dbReference>
<dbReference type="Gene3D" id="3.40.190.10">
    <property type="entry name" value="Periplasmic binding protein-like II"/>
    <property type="match status" value="2"/>
</dbReference>
<dbReference type="AlphaFoldDB" id="A0A5J5FYK5"/>
<gene>
    <name evidence="1" type="ORF">FJU30_14185</name>
</gene>
<evidence type="ECO:0008006" key="3">
    <source>
        <dbReference type="Google" id="ProtNLM"/>
    </source>
</evidence>
<sequence length="79" mass="8464">MLVVPVGNVQASDSEALRRLALTGQGLVRQAELQVREEITAGRLIPILGGWNAGGIEEIYAVFVRQCGSPLPVRARPAK</sequence>
<evidence type="ECO:0000313" key="2">
    <source>
        <dbReference type="Proteomes" id="UP000335415"/>
    </source>
</evidence>
<protein>
    <recommendedName>
        <fullName evidence="3">LysR substrate-binding domain-containing protein</fullName>
    </recommendedName>
</protein>
<dbReference type="Proteomes" id="UP000335415">
    <property type="component" value="Unassembled WGS sequence"/>
</dbReference>
<evidence type="ECO:0000313" key="1">
    <source>
        <dbReference type="EMBL" id="KAA8998838.1"/>
    </source>
</evidence>
<proteinExistence type="predicted"/>
<dbReference type="OrthoDB" id="9786526at2"/>